<evidence type="ECO:0000256" key="7">
    <source>
        <dbReference type="ARBA" id="ARBA00023242"/>
    </source>
</evidence>
<evidence type="ECO:0000256" key="3">
    <source>
        <dbReference type="ARBA" id="ARBA00009914"/>
    </source>
</evidence>
<proteinExistence type="inferred from homology"/>
<feature type="compositionally biased region" description="Polar residues" evidence="10">
    <location>
        <begin position="242"/>
        <end position="251"/>
    </location>
</feature>
<evidence type="ECO:0000256" key="2">
    <source>
        <dbReference type="ARBA" id="ARBA00004584"/>
    </source>
</evidence>
<dbReference type="Pfam" id="PF10444">
    <property type="entry name" value="Nbl1_Borealin_N"/>
    <property type="match status" value="1"/>
</dbReference>
<evidence type="ECO:0000256" key="10">
    <source>
        <dbReference type="SAM" id="MobiDB-lite"/>
    </source>
</evidence>
<dbReference type="OrthoDB" id="2392550at2759"/>
<sequence>MFTDDEKHHLIANLHIEVEHRKTQLEAWLADHLERFTIHQEGLVLRIPKQVRAMKMRDFGAKYNGSLQAALRGVQRERLAAAGATATEIDKSTRKRKWVASQEAENDASTSSEKSSKTSRLASPDKKPVPPRVRVLSQTVGNNNKPQPRPFGSPSPQKTRPPFTTATQSPRPMSPSKFKPTSGNPAPRSRVPSVATFNPAVPKTPAYPTGSLRMPRKHESMFSLNGSPIANPHDVWPEQQPTLKRTKSTILIQRDPSFTDDTRSRSTSQSSSSHQPSSSSTSSFDGPATHSTHPPNLHERTKSEVKFKQFKFPAAPEPTPPITPAAARRPLVHVRSQSTLPITLSTTDGHVLSFDALQASPGQLDALEGISDSAKKQAREEMRMLVQAAVDKWTM</sequence>
<dbReference type="InterPro" id="IPR018867">
    <property type="entry name" value="Cell_div_borealin"/>
</dbReference>
<dbReference type="InterPro" id="IPR018851">
    <property type="entry name" value="Borealin_N"/>
</dbReference>
<feature type="domain" description="Borealin N-terminal" evidence="11">
    <location>
        <begin position="7"/>
        <end position="62"/>
    </location>
</feature>
<comment type="subcellular location">
    <subcellularLocation>
        <location evidence="2">Chromosome</location>
        <location evidence="2">Centromere</location>
    </subcellularLocation>
    <subcellularLocation>
        <location evidence="1">Nucleus</location>
    </subcellularLocation>
</comment>
<dbReference type="AlphaFoldDB" id="A0A8H6S3J4"/>
<dbReference type="PANTHER" id="PTHR16040:SF7">
    <property type="entry name" value="AUSTRALIN, ISOFORM A-RELATED"/>
    <property type="match status" value="1"/>
</dbReference>
<feature type="compositionally biased region" description="Polar residues" evidence="10">
    <location>
        <begin position="154"/>
        <end position="171"/>
    </location>
</feature>
<keyword evidence="4" id="KW-0158">Chromosome</keyword>
<comment type="similarity">
    <text evidence="3">Belongs to the borealin family.</text>
</comment>
<keyword evidence="5" id="KW-0132">Cell division</keyword>
<dbReference type="GO" id="GO:0000775">
    <property type="term" value="C:chromosome, centromeric region"/>
    <property type="evidence" value="ECO:0007669"/>
    <property type="project" value="UniProtKB-SubCell"/>
</dbReference>
<keyword evidence="9" id="KW-0137">Centromere</keyword>
<evidence type="ECO:0000313" key="12">
    <source>
        <dbReference type="EMBL" id="KAF7291585.1"/>
    </source>
</evidence>
<evidence type="ECO:0000256" key="9">
    <source>
        <dbReference type="ARBA" id="ARBA00023328"/>
    </source>
</evidence>
<dbReference type="GO" id="GO:0032133">
    <property type="term" value="C:chromosome passenger complex"/>
    <property type="evidence" value="ECO:0007669"/>
    <property type="project" value="TreeGrafter"/>
</dbReference>
<feature type="compositionally biased region" description="Polar residues" evidence="10">
    <location>
        <begin position="136"/>
        <end position="146"/>
    </location>
</feature>
<gene>
    <name evidence="12" type="ORF">HMN09_01249600</name>
</gene>
<organism evidence="12 13">
    <name type="scientific">Mycena chlorophos</name>
    <name type="common">Agaric fungus</name>
    <name type="synonym">Agaricus chlorophos</name>
    <dbReference type="NCBI Taxonomy" id="658473"/>
    <lineage>
        <taxon>Eukaryota</taxon>
        <taxon>Fungi</taxon>
        <taxon>Dikarya</taxon>
        <taxon>Basidiomycota</taxon>
        <taxon>Agaricomycotina</taxon>
        <taxon>Agaricomycetes</taxon>
        <taxon>Agaricomycetidae</taxon>
        <taxon>Agaricales</taxon>
        <taxon>Marasmiineae</taxon>
        <taxon>Mycenaceae</taxon>
        <taxon>Mycena</taxon>
    </lineage>
</organism>
<reference evidence="12" key="1">
    <citation type="submission" date="2020-05" db="EMBL/GenBank/DDBJ databases">
        <title>Mycena genomes resolve the evolution of fungal bioluminescence.</title>
        <authorList>
            <person name="Tsai I.J."/>
        </authorList>
    </citation>
    <scope>NUCLEOTIDE SEQUENCE</scope>
    <source>
        <strain evidence="12">110903Hualien_Pintung</strain>
    </source>
</reference>
<evidence type="ECO:0000256" key="4">
    <source>
        <dbReference type="ARBA" id="ARBA00022454"/>
    </source>
</evidence>
<keyword evidence="13" id="KW-1185">Reference proteome</keyword>
<keyword evidence="7" id="KW-0539">Nucleus</keyword>
<comment type="caution">
    <text evidence="12">The sequence shown here is derived from an EMBL/GenBank/DDBJ whole genome shotgun (WGS) entry which is preliminary data.</text>
</comment>
<evidence type="ECO:0000256" key="8">
    <source>
        <dbReference type="ARBA" id="ARBA00023306"/>
    </source>
</evidence>
<accession>A0A8H6S3J4</accession>
<name>A0A8H6S3J4_MYCCL</name>
<protein>
    <submittedName>
        <fullName evidence="12">Nbl1-Borealin-N domain-containing protein</fullName>
    </submittedName>
</protein>
<evidence type="ECO:0000259" key="11">
    <source>
        <dbReference type="Pfam" id="PF10444"/>
    </source>
</evidence>
<dbReference type="GO" id="GO:0000070">
    <property type="term" value="P:mitotic sister chromatid segregation"/>
    <property type="evidence" value="ECO:0007669"/>
    <property type="project" value="TreeGrafter"/>
</dbReference>
<dbReference type="GO" id="GO:0051233">
    <property type="term" value="C:spindle midzone"/>
    <property type="evidence" value="ECO:0007669"/>
    <property type="project" value="TreeGrafter"/>
</dbReference>
<feature type="region of interest" description="Disordered" evidence="10">
    <location>
        <begin position="242"/>
        <end position="301"/>
    </location>
</feature>
<evidence type="ECO:0000256" key="6">
    <source>
        <dbReference type="ARBA" id="ARBA00022776"/>
    </source>
</evidence>
<evidence type="ECO:0000256" key="1">
    <source>
        <dbReference type="ARBA" id="ARBA00004123"/>
    </source>
</evidence>
<keyword evidence="6" id="KW-0498">Mitosis</keyword>
<dbReference type="GO" id="GO:0051301">
    <property type="term" value="P:cell division"/>
    <property type="evidence" value="ECO:0007669"/>
    <property type="project" value="UniProtKB-KW"/>
</dbReference>
<evidence type="ECO:0000256" key="5">
    <source>
        <dbReference type="ARBA" id="ARBA00022618"/>
    </source>
</evidence>
<dbReference type="PANTHER" id="PTHR16040">
    <property type="entry name" value="AUSTRALIN, ISOFORM A-RELATED"/>
    <property type="match status" value="1"/>
</dbReference>
<feature type="compositionally biased region" description="Low complexity" evidence="10">
    <location>
        <begin position="265"/>
        <end position="285"/>
    </location>
</feature>
<evidence type="ECO:0000313" key="13">
    <source>
        <dbReference type="Proteomes" id="UP000613580"/>
    </source>
</evidence>
<dbReference type="GO" id="GO:0005634">
    <property type="term" value="C:nucleus"/>
    <property type="evidence" value="ECO:0007669"/>
    <property type="project" value="UniProtKB-SubCell"/>
</dbReference>
<feature type="region of interest" description="Disordered" evidence="10">
    <location>
        <begin position="83"/>
        <end position="214"/>
    </location>
</feature>
<keyword evidence="8" id="KW-0131">Cell cycle</keyword>
<dbReference type="EMBL" id="JACAZE010000024">
    <property type="protein sequence ID" value="KAF7291585.1"/>
    <property type="molecule type" value="Genomic_DNA"/>
</dbReference>
<dbReference type="Proteomes" id="UP000613580">
    <property type="component" value="Unassembled WGS sequence"/>
</dbReference>